<name>A0A0M6Y1C4_9HYPH</name>
<gene>
    <name evidence="3" type="primary">hemS</name>
    <name evidence="3" type="ORF">LAL4801_02358</name>
</gene>
<organism evidence="3 4">
    <name type="scientific">Roseibium aggregatum</name>
    <dbReference type="NCBI Taxonomy" id="187304"/>
    <lineage>
        <taxon>Bacteria</taxon>
        <taxon>Pseudomonadati</taxon>
        <taxon>Pseudomonadota</taxon>
        <taxon>Alphaproteobacteria</taxon>
        <taxon>Hyphomicrobiales</taxon>
        <taxon>Stappiaceae</taxon>
        <taxon>Roseibium</taxon>
    </lineage>
</organism>
<feature type="region of interest" description="Disordered" evidence="1">
    <location>
        <begin position="1"/>
        <end position="22"/>
    </location>
</feature>
<dbReference type="STRING" id="187304.B0E33_17680"/>
<dbReference type="InterPro" id="IPR007845">
    <property type="entry name" value="HemS/ChuX_dom"/>
</dbReference>
<proteinExistence type="predicted"/>
<keyword evidence="4" id="KW-1185">Reference proteome</keyword>
<feature type="domain" description="Haemin-degrading HemS/ChuX" evidence="2">
    <location>
        <begin position="37"/>
        <end position="164"/>
    </location>
</feature>
<dbReference type="Gene3D" id="3.40.1570.10">
    <property type="entry name" value="HemS/ChuS/ChuX like domains"/>
    <property type="match status" value="2"/>
</dbReference>
<dbReference type="EMBL" id="CXST01000001">
    <property type="protein sequence ID" value="CTQ43916.1"/>
    <property type="molecule type" value="Genomic_DNA"/>
</dbReference>
<dbReference type="SUPFAM" id="SSF144064">
    <property type="entry name" value="Heme iron utilization protein-like"/>
    <property type="match status" value="1"/>
</dbReference>
<dbReference type="Proteomes" id="UP000048926">
    <property type="component" value="Unassembled WGS sequence"/>
</dbReference>
<dbReference type="GO" id="GO:0006826">
    <property type="term" value="P:iron ion transport"/>
    <property type="evidence" value="ECO:0007669"/>
    <property type="project" value="InterPro"/>
</dbReference>
<dbReference type="InterPro" id="IPR053733">
    <property type="entry name" value="Heme_Transport_Util_sf"/>
</dbReference>
<feature type="domain" description="Haemin-degrading HemS/ChuX" evidence="2">
    <location>
        <begin position="219"/>
        <end position="349"/>
    </location>
</feature>
<dbReference type="CDD" id="cd16830">
    <property type="entry name" value="HemS-like_N"/>
    <property type="match status" value="1"/>
</dbReference>
<evidence type="ECO:0000256" key="1">
    <source>
        <dbReference type="SAM" id="MobiDB-lite"/>
    </source>
</evidence>
<protein>
    <submittedName>
        <fullName evidence="3">Hemin transport protein HemS</fullName>
    </submittedName>
</protein>
<dbReference type="AlphaFoldDB" id="A0A0M6Y1C4"/>
<evidence type="ECO:0000313" key="3">
    <source>
        <dbReference type="EMBL" id="CTQ43916.1"/>
    </source>
</evidence>
<reference evidence="4" key="1">
    <citation type="submission" date="2015-07" db="EMBL/GenBank/DDBJ databases">
        <authorList>
            <person name="Rodrigo-Torres Lidia"/>
            <person name="Arahal R.David."/>
        </authorList>
    </citation>
    <scope>NUCLEOTIDE SEQUENCE [LARGE SCALE GENOMIC DNA]</scope>
    <source>
        <strain evidence="4">CECT 4801</strain>
    </source>
</reference>
<dbReference type="Pfam" id="PF05171">
    <property type="entry name" value="HemS"/>
    <property type="match status" value="2"/>
</dbReference>
<dbReference type="CDD" id="cd16831">
    <property type="entry name" value="HemS-like_C"/>
    <property type="match status" value="1"/>
</dbReference>
<accession>A0A0M6Y1C4</accession>
<dbReference type="OrthoDB" id="316630at2"/>
<evidence type="ECO:0000259" key="2">
    <source>
        <dbReference type="Pfam" id="PF05171"/>
    </source>
</evidence>
<sequence>MNADQISSETRQSAADIRAARADNPKMRERDLAQILGITEAELVASFVGHGVRRIAPRFEDLFPGLQTVGTVMALTRNESAVHEKIGPFEKFVNGKRAALMLGEQIDTRMFPANWVHGFAVEKADGNDVRRSLQFFDAHGDAVMKIHTRAETDLDAWNTLVEKLVLDDQTPDVLPQVSEAKPFSRKQASEGAEAMLRDRWQAMTDPHQFHGLLKDLDLDRVSAFELAGDAWAWPLDRGAVPALLRLAASENIPIMCFVGNRGCIQIHSGAVATVMDRGPWINVMDPTFHLHLRTDHIHEVWAVRKPADVGHVTSVEAYDSDGQQIIQFFGVRGEGNQERSDWRGLAENLPKLDRAVKLGAAE</sequence>
<evidence type="ECO:0000313" key="4">
    <source>
        <dbReference type="Proteomes" id="UP000048926"/>
    </source>
</evidence>
<feature type="compositionally biased region" description="Polar residues" evidence="1">
    <location>
        <begin position="1"/>
        <end position="13"/>
    </location>
</feature>